<name>A0A0F8W9P5_9ZZZZ</name>
<gene>
    <name evidence="2" type="ORF">LCGC14_3095940</name>
</gene>
<accession>A0A0F8W9P5</accession>
<evidence type="ECO:0000256" key="1">
    <source>
        <dbReference type="SAM" id="Phobius"/>
    </source>
</evidence>
<reference evidence="2" key="1">
    <citation type="journal article" date="2015" name="Nature">
        <title>Complex archaea that bridge the gap between prokaryotes and eukaryotes.</title>
        <authorList>
            <person name="Spang A."/>
            <person name="Saw J.H."/>
            <person name="Jorgensen S.L."/>
            <person name="Zaremba-Niedzwiedzka K."/>
            <person name="Martijn J."/>
            <person name="Lind A.E."/>
            <person name="van Eijk R."/>
            <person name="Schleper C."/>
            <person name="Guy L."/>
            <person name="Ettema T.J."/>
        </authorList>
    </citation>
    <scope>NUCLEOTIDE SEQUENCE</scope>
</reference>
<protein>
    <submittedName>
        <fullName evidence="2">Uncharacterized protein</fullName>
    </submittedName>
</protein>
<feature type="transmembrane region" description="Helical" evidence="1">
    <location>
        <begin position="74"/>
        <end position="93"/>
    </location>
</feature>
<keyword evidence="1" id="KW-0472">Membrane</keyword>
<comment type="caution">
    <text evidence="2">The sequence shown here is derived from an EMBL/GenBank/DDBJ whole genome shotgun (WGS) entry which is preliminary data.</text>
</comment>
<organism evidence="2">
    <name type="scientific">marine sediment metagenome</name>
    <dbReference type="NCBI Taxonomy" id="412755"/>
    <lineage>
        <taxon>unclassified sequences</taxon>
        <taxon>metagenomes</taxon>
        <taxon>ecological metagenomes</taxon>
    </lineage>
</organism>
<keyword evidence="1" id="KW-1133">Transmembrane helix</keyword>
<dbReference type="EMBL" id="LAZR01066567">
    <property type="protein sequence ID" value="KKK53323.1"/>
    <property type="molecule type" value="Genomic_DNA"/>
</dbReference>
<dbReference type="AlphaFoldDB" id="A0A0F8W9P5"/>
<evidence type="ECO:0000313" key="2">
    <source>
        <dbReference type="EMBL" id="KKK53323.1"/>
    </source>
</evidence>
<keyword evidence="1" id="KW-0812">Transmembrane</keyword>
<proteinExistence type="predicted"/>
<sequence length="99" mass="11305">MRSFRAYKKPGKYKVEPFLQISAKEVKRHNETIKKADGYDGQLSASLQVDHISTATTTGFFILKKRRRMFMSRIAARGNIIPSAIVMDFQLTIDSKLPL</sequence>